<feature type="compositionally biased region" description="Polar residues" evidence="1">
    <location>
        <begin position="170"/>
        <end position="193"/>
    </location>
</feature>
<name>A0ABM4JPQ3_EQUPR</name>
<feature type="compositionally biased region" description="Polar residues" evidence="1">
    <location>
        <begin position="118"/>
        <end position="131"/>
    </location>
</feature>
<feature type="compositionally biased region" description="Low complexity" evidence="1">
    <location>
        <begin position="25"/>
        <end position="34"/>
    </location>
</feature>
<sequence length="193" mass="22216">MGSAYHWEARRRQMALDRRRWLMAQQQEQQQQQEQELKKLQEEERQSEKKTQPPQMSQQPPPPQLQEEQPPPSPTRLQPPPPSPSPSPPPLTSPPQPPPPAQLPARLRQQNVQDPLIQRTSKYIIQDSQRPGPQLGLLGTDQTGGQSTYFNNNRFQGEKKLPQGPGFRKSYQSSPDKYTGTSRFTSTNYTQQW</sequence>
<organism evidence="2 3">
    <name type="scientific">Equus przewalskii</name>
    <name type="common">Przewalski's horse</name>
    <name type="synonym">Equus caballus przewalskii</name>
    <dbReference type="NCBI Taxonomy" id="9798"/>
    <lineage>
        <taxon>Eukaryota</taxon>
        <taxon>Metazoa</taxon>
        <taxon>Chordata</taxon>
        <taxon>Craniata</taxon>
        <taxon>Vertebrata</taxon>
        <taxon>Euteleostomi</taxon>
        <taxon>Mammalia</taxon>
        <taxon>Eutheria</taxon>
        <taxon>Laurasiatheria</taxon>
        <taxon>Perissodactyla</taxon>
        <taxon>Equidae</taxon>
        <taxon>Equus</taxon>
    </lineage>
</organism>
<protein>
    <submittedName>
        <fullName evidence="3">Coiled-coil domain-containing protein 200</fullName>
    </submittedName>
</protein>
<dbReference type="RefSeq" id="XP_070417931.1">
    <property type="nucleotide sequence ID" value="XM_070561830.1"/>
</dbReference>
<feature type="region of interest" description="Disordered" evidence="1">
    <location>
        <begin position="23"/>
        <end position="193"/>
    </location>
</feature>
<feature type="compositionally biased region" description="Low complexity" evidence="1">
    <location>
        <begin position="132"/>
        <end position="148"/>
    </location>
</feature>
<evidence type="ECO:0000256" key="1">
    <source>
        <dbReference type="SAM" id="MobiDB-lite"/>
    </source>
</evidence>
<dbReference type="GeneID" id="103541776"/>
<dbReference type="Proteomes" id="UP001652662">
    <property type="component" value="Chromosome 10"/>
</dbReference>
<feature type="compositionally biased region" description="Pro residues" evidence="1">
    <location>
        <begin position="59"/>
        <end position="102"/>
    </location>
</feature>
<proteinExistence type="predicted"/>
<accession>A0ABM4JPQ3</accession>
<evidence type="ECO:0000313" key="2">
    <source>
        <dbReference type="Proteomes" id="UP001652662"/>
    </source>
</evidence>
<reference evidence="3" key="1">
    <citation type="submission" date="2025-08" db="UniProtKB">
        <authorList>
            <consortium name="RefSeq"/>
        </authorList>
    </citation>
    <scope>IDENTIFICATION</scope>
    <source>
        <tissue evidence="3">Blood</tissue>
    </source>
</reference>
<feature type="compositionally biased region" description="Basic and acidic residues" evidence="1">
    <location>
        <begin position="35"/>
        <end position="51"/>
    </location>
</feature>
<gene>
    <name evidence="3" type="primary">CCDC200</name>
</gene>
<evidence type="ECO:0000313" key="3">
    <source>
        <dbReference type="RefSeq" id="XP_070417931.1"/>
    </source>
</evidence>
<keyword evidence="2" id="KW-1185">Reference proteome</keyword>